<gene>
    <name evidence="3" type="ORF">F2P81_018747</name>
</gene>
<proteinExistence type="predicted"/>
<protein>
    <submittedName>
        <fullName evidence="3">Uncharacterized protein</fullName>
    </submittedName>
</protein>
<comment type="caution">
    <text evidence="3">The sequence shown here is derived from an EMBL/GenBank/DDBJ whole genome shotgun (WGS) entry which is preliminary data.</text>
</comment>
<reference evidence="3 4" key="1">
    <citation type="submission" date="2019-06" db="EMBL/GenBank/DDBJ databases">
        <title>Draft genomes of female and male turbot (Scophthalmus maximus).</title>
        <authorList>
            <person name="Xu H."/>
            <person name="Xu X.-W."/>
            <person name="Shao C."/>
            <person name="Chen S."/>
        </authorList>
    </citation>
    <scope>NUCLEOTIDE SEQUENCE [LARGE SCALE GENOMIC DNA]</scope>
    <source>
        <strain evidence="3">Ysfricsl-2016a</strain>
        <tissue evidence="3">Blood</tissue>
    </source>
</reference>
<evidence type="ECO:0000313" key="4">
    <source>
        <dbReference type="Proteomes" id="UP000438429"/>
    </source>
</evidence>
<feature type="chain" id="PRO_5025478927" evidence="2">
    <location>
        <begin position="24"/>
        <end position="121"/>
    </location>
</feature>
<organism evidence="3 4">
    <name type="scientific">Scophthalmus maximus</name>
    <name type="common">Turbot</name>
    <name type="synonym">Psetta maxima</name>
    <dbReference type="NCBI Taxonomy" id="52904"/>
    <lineage>
        <taxon>Eukaryota</taxon>
        <taxon>Metazoa</taxon>
        <taxon>Chordata</taxon>
        <taxon>Craniata</taxon>
        <taxon>Vertebrata</taxon>
        <taxon>Euteleostomi</taxon>
        <taxon>Actinopterygii</taxon>
        <taxon>Neopterygii</taxon>
        <taxon>Teleostei</taxon>
        <taxon>Neoteleostei</taxon>
        <taxon>Acanthomorphata</taxon>
        <taxon>Carangaria</taxon>
        <taxon>Pleuronectiformes</taxon>
        <taxon>Pleuronectoidei</taxon>
        <taxon>Scophthalmidae</taxon>
        <taxon>Scophthalmus</taxon>
    </lineage>
</organism>
<evidence type="ECO:0000256" key="2">
    <source>
        <dbReference type="SAM" id="SignalP"/>
    </source>
</evidence>
<feature type="signal peptide" evidence="2">
    <location>
        <begin position="1"/>
        <end position="23"/>
    </location>
</feature>
<feature type="region of interest" description="Disordered" evidence="1">
    <location>
        <begin position="26"/>
        <end position="65"/>
    </location>
</feature>
<evidence type="ECO:0000256" key="1">
    <source>
        <dbReference type="SAM" id="MobiDB-lite"/>
    </source>
</evidence>
<dbReference type="Proteomes" id="UP000438429">
    <property type="component" value="Unassembled WGS sequence"/>
</dbReference>
<dbReference type="AlphaFoldDB" id="A0A6A4SGY9"/>
<accession>A0A6A4SGY9</accession>
<feature type="compositionally biased region" description="Basic and acidic residues" evidence="1">
    <location>
        <begin position="45"/>
        <end position="65"/>
    </location>
</feature>
<dbReference type="EMBL" id="VEVO01000016">
    <property type="protein sequence ID" value="KAF0029642.1"/>
    <property type="molecule type" value="Genomic_DNA"/>
</dbReference>
<sequence>MINSIVWSSGVAAAAAAAAVVVGVDTRQPKAETEKSAEAGLRLGKGPDKQQWEKRERTETEDNKLRDLSSHLRAVHVQRLDSSQLTQVEAFRKPFWLQQQSWYRSSVTGVIQGMAFTVGGV</sequence>
<evidence type="ECO:0000313" key="3">
    <source>
        <dbReference type="EMBL" id="KAF0029642.1"/>
    </source>
</evidence>
<keyword evidence="2" id="KW-0732">Signal</keyword>
<feature type="compositionally biased region" description="Basic and acidic residues" evidence="1">
    <location>
        <begin position="27"/>
        <end position="37"/>
    </location>
</feature>
<name>A0A6A4SGY9_SCOMX</name>